<evidence type="ECO:0000256" key="1">
    <source>
        <dbReference type="ARBA" id="ARBA00004229"/>
    </source>
</evidence>
<organism evidence="6">
    <name type="scientific">Guillardia theta</name>
    <name type="common">Cryptophyte</name>
    <name type="synonym">Cryptomonas phi</name>
    <dbReference type="NCBI Taxonomy" id="55529"/>
    <lineage>
        <taxon>Eukaryota</taxon>
        <taxon>Cryptophyceae</taxon>
        <taxon>Pyrenomonadales</taxon>
        <taxon>Geminigeraceae</taxon>
        <taxon>Guillardia</taxon>
    </lineage>
</organism>
<dbReference type="SUPFAM" id="SSF103511">
    <property type="entry name" value="Chlorophyll a-b binding protein"/>
    <property type="match status" value="1"/>
</dbReference>
<keyword evidence="5" id="KW-0157">Chromophore</keyword>
<evidence type="ECO:0000256" key="5">
    <source>
        <dbReference type="PIRSR" id="PIRSR601344-1"/>
    </source>
</evidence>
<evidence type="ECO:0000256" key="3">
    <source>
        <dbReference type="ARBA" id="ARBA00022531"/>
    </source>
</evidence>
<feature type="binding site" evidence="5">
    <location>
        <position position="195"/>
    </location>
    <ligand>
        <name>chlorophyll a</name>
        <dbReference type="ChEBI" id="CHEBI:58416"/>
        <label>1</label>
    </ligand>
</feature>
<feature type="binding site" evidence="5">
    <location>
        <position position="183"/>
    </location>
    <ligand>
        <name>chlorophyll a</name>
        <dbReference type="ChEBI" id="CHEBI:58416"/>
        <label>1</label>
    </ligand>
</feature>
<dbReference type="InterPro" id="IPR001344">
    <property type="entry name" value="Chloro_AB-bd_pln"/>
</dbReference>
<feature type="binding site" description="axial binding residue" evidence="5">
    <location>
        <position position="135"/>
    </location>
    <ligand>
        <name>chlorophyll b</name>
        <dbReference type="ChEBI" id="CHEBI:61721"/>
        <label>1</label>
    </ligand>
    <ligandPart>
        <name>Mg</name>
        <dbReference type="ChEBI" id="CHEBI:25107"/>
    </ligandPart>
</feature>
<accession>Q5K286</accession>
<feature type="binding site" evidence="5">
    <location>
        <position position="69"/>
    </location>
    <ligand>
        <name>chlorophyll a</name>
        <dbReference type="ChEBI" id="CHEBI:58416"/>
        <label>1</label>
    </ligand>
</feature>
<feature type="non-terminal residue" evidence="6">
    <location>
        <position position="1"/>
    </location>
</feature>
<dbReference type="GO" id="GO:0009765">
    <property type="term" value="P:photosynthesis, light harvesting"/>
    <property type="evidence" value="ECO:0007669"/>
    <property type="project" value="InterPro"/>
</dbReference>
<feature type="binding site" evidence="5">
    <location>
        <position position="178"/>
    </location>
    <ligand>
        <name>chlorophyll a</name>
        <dbReference type="ChEBI" id="CHEBI:58416"/>
        <label>1</label>
    </ligand>
</feature>
<sequence>AAAASAAAFAPAPAGRLSAPAASRAAISRGPRMAVFEGSFSESVPFLKQPTNLDGSLPGDVGFDPLGFSEVFDVKVLREAELKHGRIAMLAVLGWLVQESYTFPFFDKVSPIEAHDLLVKSGGMSQILLWTSFLEIFGGIALFQTIQGTRYPGDFSFDPLGLSAGKNEANLEKYQLAEIKHGRLAMIAFGGFAHQYFITKQGVFEQLGTSSPSPASLRLTSAHKRDIYLQRQCAMWSCEISMKI</sequence>
<evidence type="ECO:0000256" key="4">
    <source>
        <dbReference type="ARBA" id="ARBA00022640"/>
    </source>
</evidence>
<dbReference type="Gene3D" id="1.10.3460.10">
    <property type="entry name" value="Chlorophyll a/b binding protein domain"/>
    <property type="match status" value="1"/>
</dbReference>
<keyword evidence="2" id="KW-0150">Chloroplast</keyword>
<evidence type="ECO:0000256" key="2">
    <source>
        <dbReference type="ARBA" id="ARBA00022528"/>
    </source>
</evidence>
<evidence type="ECO:0000313" key="6">
    <source>
        <dbReference type="EMBL" id="CAH25343.1"/>
    </source>
</evidence>
<keyword evidence="3" id="KW-0602">Photosynthesis</keyword>
<proteinExistence type="evidence at transcript level"/>
<keyword evidence="4" id="KW-0934">Plastid</keyword>
<feature type="binding site" description="axial binding residue" evidence="5">
    <location>
        <position position="86"/>
    </location>
    <ligand>
        <name>chlorophyll b</name>
        <dbReference type="ChEBI" id="CHEBI:61721"/>
        <label>1</label>
    </ligand>
    <ligandPart>
        <name>Mg</name>
        <dbReference type="ChEBI" id="CHEBI:25107"/>
    </ligandPart>
</feature>
<reference evidence="6" key="1">
    <citation type="submission" date="2004-09" db="EMBL/GenBank/DDBJ databases">
        <title>Transport of proteins into multimembranous plastids.</title>
        <authorList>
            <person name="Gould S.B."/>
            <person name="Sommer M.S."/>
            <person name="Hadfi K."/>
            <person name="Zauner S."/>
            <person name="Maier U.G."/>
        </authorList>
    </citation>
    <scope>NUCLEOTIDE SEQUENCE</scope>
</reference>
<comment type="subcellular location">
    <subcellularLocation>
        <location evidence="1">Plastid</location>
        <location evidence="1">Chloroplast</location>
    </subcellularLocation>
</comment>
<dbReference type="GO" id="GO:0009507">
    <property type="term" value="C:chloroplast"/>
    <property type="evidence" value="ECO:0007669"/>
    <property type="project" value="UniProtKB-SubCell"/>
</dbReference>
<dbReference type="AlphaFoldDB" id="Q5K286"/>
<dbReference type="GO" id="GO:0016020">
    <property type="term" value="C:membrane"/>
    <property type="evidence" value="ECO:0007669"/>
    <property type="project" value="InterPro"/>
</dbReference>
<feature type="binding site" evidence="5">
    <location>
        <position position="81"/>
    </location>
    <ligand>
        <name>chlorophyll a</name>
        <dbReference type="ChEBI" id="CHEBI:58416"/>
        <label>1</label>
    </ligand>
</feature>
<keyword evidence="5" id="KW-0148">Chlorophyll</keyword>
<feature type="binding site" evidence="5">
    <location>
        <position position="118"/>
    </location>
    <ligand>
        <name>chlorophyll a</name>
        <dbReference type="ChEBI" id="CHEBI:58416"/>
        <label>1</label>
    </ligand>
</feature>
<dbReference type="InterPro" id="IPR022796">
    <property type="entry name" value="Chloroa_b-bind"/>
</dbReference>
<gene>
    <name evidence="6" type="primary">lhc2</name>
</gene>
<dbReference type="PANTHER" id="PTHR21649">
    <property type="entry name" value="CHLOROPHYLL A/B BINDING PROTEIN"/>
    <property type="match status" value="1"/>
</dbReference>
<dbReference type="Pfam" id="PF00504">
    <property type="entry name" value="Chloroa_b-bind"/>
    <property type="match status" value="1"/>
</dbReference>
<protein>
    <submittedName>
        <fullName evidence="6">Light harvesting protein 2</fullName>
    </submittedName>
</protein>
<feature type="binding site" evidence="5">
    <location>
        <position position="84"/>
    </location>
    <ligand>
        <name>chlorophyll a</name>
        <dbReference type="ChEBI" id="CHEBI:58416"/>
        <label>1</label>
    </ligand>
</feature>
<dbReference type="GO" id="GO:0016168">
    <property type="term" value="F:chlorophyll binding"/>
    <property type="evidence" value="ECO:0007669"/>
    <property type="project" value="UniProtKB-KW"/>
</dbReference>
<dbReference type="EMBL" id="AJ821803">
    <property type="protein sequence ID" value="CAH25343.1"/>
    <property type="molecule type" value="mRNA"/>
</dbReference>
<name>Q5K286_GUITH</name>